<dbReference type="PANTHER" id="PTHR22550:SF18">
    <property type="entry name" value="VWFA DOMAIN-CONTAINING PROTEIN"/>
    <property type="match status" value="1"/>
</dbReference>
<organism evidence="4 5">
    <name type="scientific">Paracoccus yeei</name>
    <dbReference type="NCBI Taxonomy" id="147645"/>
    <lineage>
        <taxon>Bacteria</taxon>
        <taxon>Pseudomonadati</taxon>
        <taxon>Pseudomonadota</taxon>
        <taxon>Alphaproteobacteria</taxon>
        <taxon>Rhodobacterales</taxon>
        <taxon>Paracoccaceae</taxon>
        <taxon>Paracoccus</taxon>
    </lineage>
</organism>
<dbReference type="AlphaFoldDB" id="A0A5P2QWY2"/>
<dbReference type="Gene3D" id="3.40.50.410">
    <property type="entry name" value="von Willebrand factor, type A domain"/>
    <property type="match status" value="2"/>
</dbReference>
<reference evidence="4 5" key="1">
    <citation type="submission" date="2019-09" db="EMBL/GenBank/DDBJ databases">
        <title>FDA dAtabase for Regulatory Grade micrObial Sequences (FDA-ARGOS): Supporting development and validation of Infectious Disease Dx tests.</title>
        <authorList>
            <person name="Sciortino C."/>
            <person name="Tallon L."/>
            <person name="Sadzewicz L."/>
            <person name="Vavikolanu K."/>
            <person name="Mehta A."/>
            <person name="Aluvathingal J."/>
            <person name="Nadendla S."/>
            <person name="Nandy P."/>
            <person name="Geyer C."/>
            <person name="Yan Y."/>
            <person name="Sichtig H."/>
        </authorList>
    </citation>
    <scope>NUCLEOTIDE SEQUENCE [LARGE SCALE GENOMIC DNA]</scope>
    <source>
        <strain evidence="4 5">FDAARGOS_643</strain>
        <plasmid evidence="4 5">unnamed4</plasmid>
    </source>
</reference>
<dbReference type="InterPro" id="IPR036465">
    <property type="entry name" value="vWFA_dom_sf"/>
</dbReference>
<dbReference type="EMBL" id="CP044082">
    <property type="protein sequence ID" value="QEU10637.1"/>
    <property type="molecule type" value="Genomic_DNA"/>
</dbReference>
<evidence type="ECO:0000313" key="4">
    <source>
        <dbReference type="EMBL" id="QEU10637.1"/>
    </source>
</evidence>
<geneLocation type="plasmid" evidence="4 5">
    <name>unnamed4</name>
</geneLocation>
<gene>
    <name evidence="4" type="ORF">FOB51_21900</name>
</gene>
<dbReference type="SUPFAM" id="SSF53300">
    <property type="entry name" value="vWA-like"/>
    <property type="match status" value="2"/>
</dbReference>
<keyword evidence="2" id="KW-1133">Transmembrane helix</keyword>
<name>A0A5P2QWY2_9RHOB</name>
<sequence length="689" mass="72711">MAAARRPATGPASRDRRGTGSGITMIDFAWPLALLALPLPLAVWWLVPPRRETTPALRLPFFAQVTRGLDPGPGAVVLPRGAVQMALAAGLWCLAVATLARPEWLAPPETRTEVARDIMLGVDISGSMQTRDFIDADGARLARLDGVRAVLDDFIARRTDDRLGLVVFGSAAYVLVPLTRDSAAARALLDTLAPEMAGQNTVLGDAVGAGDPVACRKPCRPAGDDPFVGRLGHRLAHGAGQGGGDRGAERRHAAHHCRRRSRCRRRGQGRHCHPASHGQRHRRQFSPGRGRRHPGRDLRHHRPPASGPGQGGVLAPAPPAEPMDRRRLCRAGAAGLLPCAFAASSVTAQEQGDRMTLLRPEWLLALLPLLGLRWLLLRRQRPDPRVLVDIASHLRAALTIGRRGGGGWLRPPDLVLGAAALMAVGAAGPAFRLAPSPFVSQTAPLVVALDLSPGMAQGDVAPSRLERGKQKIRDLIALRAGGRVGLVAYAGSAHLVMPPTEDPTVLLPFLEGLTPGIMPVAGQRPSQAMALAATLLGAEAQPGSLLLVTDGVDPTDTPPAGSGAVALIVAPAVPPEVEAWASQGGIRTVLAATGDSDLARVNRALASQLVRAGARDGRLPDDGWALALPAGLLLLWWFRRGTTLHWMLLVGLWLQPAPGGAEELAGGLADLFLTPDQQGARAYAARHFP</sequence>
<feature type="region of interest" description="Disordered" evidence="1">
    <location>
        <begin position="230"/>
        <end position="322"/>
    </location>
</feature>
<dbReference type="Pfam" id="PF13519">
    <property type="entry name" value="VWA_2"/>
    <property type="match status" value="2"/>
</dbReference>
<evidence type="ECO:0000256" key="2">
    <source>
        <dbReference type="SAM" id="Phobius"/>
    </source>
</evidence>
<evidence type="ECO:0000259" key="3">
    <source>
        <dbReference type="SMART" id="SM00327"/>
    </source>
</evidence>
<feature type="compositionally biased region" description="Basic residues" evidence="1">
    <location>
        <begin position="252"/>
        <end position="303"/>
    </location>
</feature>
<dbReference type="InterPro" id="IPR002035">
    <property type="entry name" value="VWF_A"/>
</dbReference>
<keyword evidence="4" id="KW-0614">Plasmid</keyword>
<dbReference type="SMART" id="SM00327">
    <property type="entry name" value="VWA"/>
    <property type="match status" value="2"/>
</dbReference>
<evidence type="ECO:0000256" key="1">
    <source>
        <dbReference type="SAM" id="MobiDB-lite"/>
    </source>
</evidence>
<protein>
    <submittedName>
        <fullName evidence="4">VWA domain-containing protein</fullName>
    </submittedName>
</protein>
<keyword evidence="2" id="KW-0472">Membrane</keyword>
<keyword evidence="2" id="KW-0812">Transmembrane</keyword>
<dbReference type="PANTHER" id="PTHR22550">
    <property type="entry name" value="SPORE GERMINATION PROTEIN"/>
    <property type="match status" value="1"/>
</dbReference>
<feature type="transmembrane region" description="Helical" evidence="2">
    <location>
        <begin position="28"/>
        <end position="47"/>
    </location>
</feature>
<proteinExistence type="predicted"/>
<evidence type="ECO:0000313" key="5">
    <source>
        <dbReference type="Proteomes" id="UP000324507"/>
    </source>
</evidence>
<dbReference type="InterPro" id="IPR050768">
    <property type="entry name" value="UPF0353/GerABKA_families"/>
</dbReference>
<feature type="domain" description="VWFA" evidence="3">
    <location>
        <begin position="115"/>
        <end position="364"/>
    </location>
</feature>
<dbReference type="Proteomes" id="UP000324507">
    <property type="component" value="Plasmid unnamed4"/>
</dbReference>
<accession>A0A5P2QWY2</accession>
<feature type="domain" description="VWFA" evidence="3">
    <location>
        <begin position="442"/>
        <end position="626"/>
    </location>
</feature>